<dbReference type="Proteomes" id="UP001367030">
    <property type="component" value="Unassembled WGS sequence"/>
</dbReference>
<feature type="short sequence motif" description="GXSXG" evidence="4">
    <location>
        <begin position="32"/>
        <end position="36"/>
    </location>
</feature>
<evidence type="ECO:0000256" key="1">
    <source>
        <dbReference type="ARBA" id="ARBA00022801"/>
    </source>
</evidence>
<evidence type="ECO:0000256" key="2">
    <source>
        <dbReference type="ARBA" id="ARBA00022963"/>
    </source>
</evidence>
<dbReference type="SUPFAM" id="SSF52151">
    <property type="entry name" value="FabD/lysophospholipase-like"/>
    <property type="match status" value="1"/>
</dbReference>
<feature type="domain" description="PNPLA" evidence="6">
    <location>
        <begin position="1"/>
        <end position="175"/>
    </location>
</feature>
<accession>A0ABU8XCT0</accession>
<dbReference type="Gene3D" id="3.40.1090.10">
    <property type="entry name" value="Cytosolic phospholipase A2 catalytic domain"/>
    <property type="match status" value="2"/>
</dbReference>
<feature type="active site" description="Nucleophile" evidence="4">
    <location>
        <position position="34"/>
    </location>
</feature>
<reference evidence="7 8" key="1">
    <citation type="submission" date="2024-03" db="EMBL/GenBank/DDBJ databases">
        <title>Novel species of the genus Variovorax.</title>
        <authorList>
            <person name="Liu Q."/>
            <person name="Xin Y.-H."/>
        </authorList>
    </citation>
    <scope>NUCLEOTIDE SEQUENCE [LARGE SCALE GENOMIC DNA]</scope>
    <source>
        <strain evidence="7 8">KACC 18901</strain>
    </source>
</reference>
<evidence type="ECO:0000256" key="3">
    <source>
        <dbReference type="ARBA" id="ARBA00023098"/>
    </source>
</evidence>
<sequence length="300" mass="32156">MVLGSGGVRSLAALGLIEVLWREGIAPDLVVGCSAGAMCGALIAQGHPAEESIEIATTLWTAEITRRHRWRAIPQMLWPRLAGFDADFALRDDRLILARLSQAFGELRLEDLRQKLRVTATDAATGATVVIDRGRIVDALRASIAMPFMFAPHHIGGQRLVDGFVSDPLPVSAAQDASAVIAFGFDAPLPTRVDGPSRMLAQVTSAMTNNLMHARLAAAESSGMELLRVFPALKRRVGLFDTDALPYLVEEGRRAAEAALPALAALLERTSGRLAPSSRNEARGPTAGRAFNDQQEYIGS</sequence>
<comment type="caution">
    <text evidence="7">The sequence shown here is derived from an EMBL/GenBank/DDBJ whole genome shotgun (WGS) entry which is preliminary data.</text>
</comment>
<evidence type="ECO:0000256" key="5">
    <source>
        <dbReference type="SAM" id="MobiDB-lite"/>
    </source>
</evidence>
<dbReference type="PANTHER" id="PTHR14226">
    <property type="entry name" value="NEUROPATHY TARGET ESTERASE/SWISS CHEESE D.MELANOGASTER"/>
    <property type="match status" value="1"/>
</dbReference>
<comment type="caution">
    <text evidence="4">Lacks conserved residue(s) required for the propagation of feature annotation.</text>
</comment>
<dbReference type="PROSITE" id="PS51635">
    <property type="entry name" value="PNPLA"/>
    <property type="match status" value="1"/>
</dbReference>
<keyword evidence="3 4" id="KW-0443">Lipid metabolism</keyword>
<dbReference type="PANTHER" id="PTHR14226:SF29">
    <property type="entry name" value="NEUROPATHY TARGET ESTERASE SWS"/>
    <property type="match status" value="1"/>
</dbReference>
<dbReference type="InterPro" id="IPR050301">
    <property type="entry name" value="NTE"/>
</dbReference>
<protein>
    <submittedName>
        <fullName evidence="7">Patatin-like phospholipase family protein</fullName>
    </submittedName>
</protein>
<evidence type="ECO:0000313" key="8">
    <source>
        <dbReference type="Proteomes" id="UP001367030"/>
    </source>
</evidence>
<dbReference type="Pfam" id="PF01734">
    <property type="entry name" value="Patatin"/>
    <property type="match status" value="1"/>
</dbReference>
<feature type="active site" description="Proton acceptor" evidence="4">
    <location>
        <position position="162"/>
    </location>
</feature>
<proteinExistence type="predicted"/>
<evidence type="ECO:0000256" key="4">
    <source>
        <dbReference type="PROSITE-ProRule" id="PRU01161"/>
    </source>
</evidence>
<dbReference type="EMBL" id="JBBKZS010000011">
    <property type="protein sequence ID" value="MEJ8857469.1"/>
    <property type="molecule type" value="Genomic_DNA"/>
</dbReference>
<dbReference type="InterPro" id="IPR016035">
    <property type="entry name" value="Acyl_Trfase/lysoPLipase"/>
</dbReference>
<keyword evidence="2 4" id="KW-0442">Lipid degradation</keyword>
<dbReference type="RefSeq" id="WP_340337541.1">
    <property type="nucleotide sequence ID" value="NZ_JBBKZS010000011.1"/>
</dbReference>
<gene>
    <name evidence="7" type="ORF">WKW79_23060</name>
</gene>
<evidence type="ECO:0000313" key="7">
    <source>
        <dbReference type="EMBL" id="MEJ8857469.1"/>
    </source>
</evidence>
<name>A0ABU8XCT0_9BURK</name>
<keyword evidence="8" id="KW-1185">Reference proteome</keyword>
<evidence type="ECO:0000259" key="6">
    <source>
        <dbReference type="PROSITE" id="PS51635"/>
    </source>
</evidence>
<organism evidence="7 8">
    <name type="scientific">Variovorax robiniae</name>
    <dbReference type="NCBI Taxonomy" id="1836199"/>
    <lineage>
        <taxon>Bacteria</taxon>
        <taxon>Pseudomonadati</taxon>
        <taxon>Pseudomonadota</taxon>
        <taxon>Betaproteobacteria</taxon>
        <taxon>Burkholderiales</taxon>
        <taxon>Comamonadaceae</taxon>
        <taxon>Variovorax</taxon>
    </lineage>
</organism>
<feature type="region of interest" description="Disordered" evidence="5">
    <location>
        <begin position="274"/>
        <end position="300"/>
    </location>
</feature>
<dbReference type="InterPro" id="IPR002641">
    <property type="entry name" value="PNPLA_dom"/>
</dbReference>
<keyword evidence="1 4" id="KW-0378">Hydrolase</keyword>